<dbReference type="PRINTS" id="PR00837">
    <property type="entry name" value="V5TPXLIKE"/>
</dbReference>
<dbReference type="OrthoDB" id="1472065at2759"/>
<dbReference type="InterPro" id="IPR035940">
    <property type="entry name" value="CAP_sf"/>
</dbReference>
<dbReference type="InterPro" id="IPR014044">
    <property type="entry name" value="CAP_dom"/>
</dbReference>
<keyword evidence="3" id="KW-1185">Reference proteome</keyword>
<dbReference type="Gene3D" id="3.40.33.10">
    <property type="entry name" value="CAP"/>
    <property type="match status" value="1"/>
</dbReference>
<feature type="signal peptide" evidence="1">
    <location>
        <begin position="1"/>
        <end position="18"/>
    </location>
</feature>
<dbReference type="GeneID" id="111017391"/>
<dbReference type="InterPro" id="IPR001283">
    <property type="entry name" value="CRISP-related"/>
</dbReference>
<dbReference type="RefSeq" id="XP_022148832.1">
    <property type="nucleotide sequence ID" value="XM_022293140.1"/>
</dbReference>
<dbReference type="AlphaFoldDB" id="A0A6J1D642"/>
<dbReference type="FunFam" id="3.40.33.10:FF:000004">
    <property type="entry name" value="CAP, cysteine-rich secretory protein, antigen 5"/>
    <property type="match status" value="1"/>
</dbReference>
<dbReference type="SUPFAM" id="SSF55797">
    <property type="entry name" value="PR-1-like"/>
    <property type="match status" value="1"/>
</dbReference>
<dbReference type="Proteomes" id="UP000504603">
    <property type="component" value="Unplaced"/>
</dbReference>
<evidence type="ECO:0000256" key="1">
    <source>
        <dbReference type="SAM" id="SignalP"/>
    </source>
</evidence>
<sequence>MAAPKFVWTVCLVGLTLALTLTLTAIVAVAKSSPKDFVDAHNTIRAEYGVGPVAWNTTLADYAENFAKTRVDTCEMEHSMGPYGESLAEAFESTTAEATVKYWASEKEFYDHKANKCVNDECGHFLNVVWKDTKYIGCAEVKCKNNYIFTICNYFPPGGYPDQLPY</sequence>
<evidence type="ECO:0000313" key="4">
    <source>
        <dbReference type="RefSeq" id="XP_022148832.1"/>
    </source>
</evidence>
<evidence type="ECO:0000259" key="2">
    <source>
        <dbReference type="SMART" id="SM00198"/>
    </source>
</evidence>
<dbReference type="KEGG" id="mcha:111017391"/>
<accession>A0A6J1D642</accession>
<proteinExistence type="predicted"/>
<reference evidence="4" key="1">
    <citation type="submission" date="2025-08" db="UniProtKB">
        <authorList>
            <consortium name="RefSeq"/>
        </authorList>
    </citation>
    <scope>IDENTIFICATION</scope>
    <source>
        <strain evidence="4">OHB3-1</strain>
    </source>
</reference>
<dbReference type="Pfam" id="PF00188">
    <property type="entry name" value="CAP"/>
    <property type="match status" value="1"/>
</dbReference>
<feature type="chain" id="PRO_5026693146" evidence="1">
    <location>
        <begin position="19"/>
        <end position="166"/>
    </location>
</feature>
<dbReference type="PANTHER" id="PTHR10334">
    <property type="entry name" value="CYSTEINE-RICH SECRETORY PROTEIN-RELATED"/>
    <property type="match status" value="1"/>
</dbReference>
<keyword evidence="1" id="KW-0732">Signal</keyword>
<name>A0A6J1D642_MOMCH</name>
<dbReference type="CDD" id="cd05381">
    <property type="entry name" value="CAP_PR-1"/>
    <property type="match status" value="1"/>
</dbReference>
<dbReference type="SMART" id="SM00198">
    <property type="entry name" value="SCP"/>
    <property type="match status" value="1"/>
</dbReference>
<gene>
    <name evidence="4" type="primary">LOC111017391</name>
</gene>
<protein>
    <submittedName>
        <fullName evidence="4">Basic form of pathogenesis-related protein 1-like</fullName>
    </submittedName>
</protein>
<feature type="domain" description="SCP" evidence="2">
    <location>
        <begin position="32"/>
        <end position="162"/>
    </location>
</feature>
<evidence type="ECO:0000313" key="3">
    <source>
        <dbReference type="Proteomes" id="UP000504603"/>
    </source>
</evidence>
<organism evidence="3 4">
    <name type="scientific">Momordica charantia</name>
    <name type="common">Bitter gourd</name>
    <name type="synonym">Balsam pear</name>
    <dbReference type="NCBI Taxonomy" id="3673"/>
    <lineage>
        <taxon>Eukaryota</taxon>
        <taxon>Viridiplantae</taxon>
        <taxon>Streptophyta</taxon>
        <taxon>Embryophyta</taxon>
        <taxon>Tracheophyta</taxon>
        <taxon>Spermatophyta</taxon>
        <taxon>Magnoliopsida</taxon>
        <taxon>eudicotyledons</taxon>
        <taxon>Gunneridae</taxon>
        <taxon>Pentapetalae</taxon>
        <taxon>rosids</taxon>
        <taxon>fabids</taxon>
        <taxon>Cucurbitales</taxon>
        <taxon>Cucurbitaceae</taxon>
        <taxon>Momordiceae</taxon>
        <taxon>Momordica</taxon>
    </lineage>
</organism>